<keyword evidence="5" id="KW-1185">Reference proteome</keyword>
<dbReference type="EMBL" id="ML213606">
    <property type="protein sequence ID" value="TFK37741.1"/>
    <property type="molecule type" value="Genomic_DNA"/>
</dbReference>
<name>A0A5C3M9B7_9AGAR</name>
<evidence type="ECO:0000256" key="1">
    <source>
        <dbReference type="ARBA" id="ARBA00006484"/>
    </source>
</evidence>
<dbReference type="Gene3D" id="3.40.50.720">
    <property type="entry name" value="NAD(P)-binding Rossmann-like Domain"/>
    <property type="match status" value="1"/>
</dbReference>
<evidence type="ECO:0000256" key="3">
    <source>
        <dbReference type="ARBA" id="ARBA00023002"/>
    </source>
</evidence>
<dbReference type="STRING" id="68775.A0A5C3M9B7"/>
<evidence type="ECO:0000256" key="2">
    <source>
        <dbReference type="ARBA" id="ARBA00022857"/>
    </source>
</evidence>
<organism evidence="4 5">
    <name type="scientific">Crucibulum laeve</name>
    <dbReference type="NCBI Taxonomy" id="68775"/>
    <lineage>
        <taxon>Eukaryota</taxon>
        <taxon>Fungi</taxon>
        <taxon>Dikarya</taxon>
        <taxon>Basidiomycota</taxon>
        <taxon>Agaricomycotina</taxon>
        <taxon>Agaricomycetes</taxon>
        <taxon>Agaricomycetidae</taxon>
        <taxon>Agaricales</taxon>
        <taxon>Agaricineae</taxon>
        <taxon>Nidulariaceae</taxon>
        <taxon>Crucibulum</taxon>
    </lineage>
</organism>
<dbReference type="GO" id="GO:0016491">
    <property type="term" value="F:oxidoreductase activity"/>
    <property type="evidence" value="ECO:0007669"/>
    <property type="project" value="UniProtKB-KW"/>
</dbReference>
<dbReference type="Pfam" id="PF00106">
    <property type="entry name" value="adh_short"/>
    <property type="match status" value="1"/>
</dbReference>
<dbReference type="InterPro" id="IPR036291">
    <property type="entry name" value="NAD(P)-bd_dom_sf"/>
</dbReference>
<dbReference type="PANTHER" id="PTHR24320:SF236">
    <property type="entry name" value="SHORT-CHAIN DEHYDROGENASE-RELATED"/>
    <property type="match status" value="1"/>
</dbReference>
<reference evidence="4 5" key="1">
    <citation type="journal article" date="2019" name="Nat. Ecol. Evol.">
        <title>Megaphylogeny resolves global patterns of mushroom evolution.</title>
        <authorList>
            <person name="Varga T."/>
            <person name="Krizsan K."/>
            <person name="Foldi C."/>
            <person name="Dima B."/>
            <person name="Sanchez-Garcia M."/>
            <person name="Sanchez-Ramirez S."/>
            <person name="Szollosi G.J."/>
            <person name="Szarkandi J.G."/>
            <person name="Papp V."/>
            <person name="Albert L."/>
            <person name="Andreopoulos W."/>
            <person name="Angelini C."/>
            <person name="Antonin V."/>
            <person name="Barry K.W."/>
            <person name="Bougher N.L."/>
            <person name="Buchanan P."/>
            <person name="Buyck B."/>
            <person name="Bense V."/>
            <person name="Catcheside P."/>
            <person name="Chovatia M."/>
            <person name="Cooper J."/>
            <person name="Damon W."/>
            <person name="Desjardin D."/>
            <person name="Finy P."/>
            <person name="Geml J."/>
            <person name="Haridas S."/>
            <person name="Hughes K."/>
            <person name="Justo A."/>
            <person name="Karasinski D."/>
            <person name="Kautmanova I."/>
            <person name="Kiss B."/>
            <person name="Kocsube S."/>
            <person name="Kotiranta H."/>
            <person name="LaButti K.M."/>
            <person name="Lechner B.E."/>
            <person name="Liimatainen K."/>
            <person name="Lipzen A."/>
            <person name="Lukacs Z."/>
            <person name="Mihaltcheva S."/>
            <person name="Morgado L.N."/>
            <person name="Niskanen T."/>
            <person name="Noordeloos M.E."/>
            <person name="Ohm R.A."/>
            <person name="Ortiz-Santana B."/>
            <person name="Ovrebo C."/>
            <person name="Racz N."/>
            <person name="Riley R."/>
            <person name="Savchenko A."/>
            <person name="Shiryaev A."/>
            <person name="Soop K."/>
            <person name="Spirin V."/>
            <person name="Szebenyi C."/>
            <person name="Tomsovsky M."/>
            <person name="Tulloss R.E."/>
            <person name="Uehling J."/>
            <person name="Grigoriev I.V."/>
            <person name="Vagvolgyi C."/>
            <person name="Papp T."/>
            <person name="Martin F.M."/>
            <person name="Miettinen O."/>
            <person name="Hibbett D.S."/>
            <person name="Nagy L.G."/>
        </authorList>
    </citation>
    <scope>NUCLEOTIDE SEQUENCE [LARGE SCALE GENOMIC DNA]</scope>
    <source>
        <strain evidence="4 5">CBS 166.37</strain>
    </source>
</reference>
<dbReference type="AlphaFoldDB" id="A0A5C3M9B7"/>
<comment type="similarity">
    <text evidence="1">Belongs to the short-chain dehydrogenases/reductases (SDR) family.</text>
</comment>
<dbReference type="PANTHER" id="PTHR24320">
    <property type="entry name" value="RETINOL DEHYDROGENASE"/>
    <property type="match status" value="1"/>
</dbReference>
<keyword evidence="3" id="KW-0560">Oxidoreductase</keyword>
<proteinExistence type="inferred from homology"/>
<keyword evidence="2" id="KW-0521">NADP</keyword>
<accession>A0A5C3M9B7</accession>
<dbReference type="InterPro" id="IPR002347">
    <property type="entry name" value="SDR_fam"/>
</dbReference>
<evidence type="ECO:0000313" key="4">
    <source>
        <dbReference type="EMBL" id="TFK37741.1"/>
    </source>
</evidence>
<sequence>MAMLRSILSESFPPKPKFHVTDIPDLSGRVYLVTGGNAGLGKETCKHLLTHNAKVYLGARSEDKARQAIRELEKETGKSAIFLKLDLASLKSVKAAASEFLSKENALHVLFNNGGVMTPPVEMITDDGYDLQFGTNVLGHFYLTKLLVPALVNGAKTSSDGKSRVVTTSSSAMWFDKVDYKTIKDGPLRIKKGTTGLYAQSKFCTSVFAHEFGRRYGNQGIVSVNLSPGVVKTELQRHLKGVRAFVVDKISNPVEIAVLTQLYAGAHPDGANLNGKFLLPYARVAPCRAETLDEQTGKDLWKYLEEQVKNV</sequence>
<dbReference type="OrthoDB" id="191139at2759"/>
<evidence type="ECO:0000313" key="5">
    <source>
        <dbReference type="Proteomes" id="UP000308652"/>
    </source>
</evidence>
<protein>
    <submittedName>
        <fullName evidence="4">NAD-P-binding protein</fullName>
    </submittedName>
</protein>
<dbReference type="SUPFAM" id="SSF51735">
    <property type="entry name" value="NAD(P)-binding Rossmann-fold domains"/>
    <property type="match status" value="1"/>
</dbReference>
<dbReference type="PRINTS" id="PR00081">
    <property type="entry name" value="GDHRDH"/>
</dbReference>
<dbReference type="Proteomes" id="UP000308652">
    <property type="component" value="Unassembled WGS sequence"/>
</dbReference>
<gene>
    <name evidence="4" type="ORF">BDQ12DRAFT_666666</name>
</gene>